<sequence>MAAPPSNAHTIVAISEMLGSMKINPDALEWPNDVPVARTVINAVAGQFIGSSDVANASNKAALRAVIKETVLEDKELQILKEIDGDPSQPAPTLVGYKSPSEFQREIDRIELETAYLEEETERLRLRTQQIIKGSRSVSHDIRSLQNIVNSVNGDPSSRLDEFSMQMDGALADVLEAGHSLLLSLEPLTGQSYVSSFQHINEVFSTYTHSFISQLTAAEASLTTSLTESSFDAEVLDDLLRRYGPDVRLEDMPSSVREFYRQEAYLAQVDTLCDRMDGICVSGSDVISSVLSSAGDYSATPEASMVPNAHVEVEAAVAMDHCAYINAHGSFLDNAVSIMEDSVLAPLDHLLSNLSLEEKLVQDSQVLCGVLSKEMESGIRAVIPSPSSPEAFASYAEYQAPGDVGAQAWEHELEAHLHRYGPGEDILSQSLSALNIENKAILDTIYANSPLNTSPPFAYSCHFTDLMDEARNATTRLAEETHRLTEEVEHDVESRRAQQKLTTFVDRWVTG</sequence>
<dbReference type="OrthoDB" id="2754287at2759"/>
<protein>
    <submittedName>
        <fullName evidence="1">Uncharacterized protein</fullName>
    </submittedName>
</protein>
<gene>
    <name evidence="1" type="ORF">D9756_005679</name>
</gene>
<keyword evidence="2" id="KW-1185">Reference proteome</keyword>
<dbReference type="EMBL" id="JAACJO010000008">
    <property type="protein sequence ID" value="KAF5355199.1"/>
    <property type="molecule type" value="Genomic_DNA"/>
</dbReference>
<dbReference type="Proteomes" id="UP000559027">
    <property type="component" value="Unassembled WGS sequence"/>
</dbReference>
<proteinExistence type="predicted"/>
<name>A0A8H5FZZ3_9AGAR</name>
<evidence type="ECO:0000313" key="1">
    <source>
        <dbReference type="EMBL" id="KAF5355199.1"/>
    </source>
</evidence>
<evidence type="ECO:0000313" key="2">
    <source>
        <dbReference type="Proteomes" id="UP000559027"/>
    </source>
</evidence>
<dbReference type="AlphaFoldDB" id="A0A8H5FZZ3"/>
<organism evidence="1 2">
    <name type="scientific">Leucocoprinus leucothites</name>
    <dbReference type="NCBI Taxonomy" id="201217"/>
    <lineage>
        <taxon>Eukaryota</taxon>
        <taxon>Fungi</taxon>
        <taxon>Dikarya</taxon>
        <taxon>Basidiomycota</taxon>
        <taxon>Agaricomycotina</taxon>
        <taxon>Agaricomycetes</taxon>
        <taxon>Agaricomycetidae</taxon>
        <taxon>Agaricales</taxon>
        <taxon>Agaricineae</taxon>
        <taxon>Agaricaceae</taxon>
        <taxon>Leucocoprinus</taxon>
    </lineage>
</organism>
<comment type="caution">
    <text evidence="1">The sequence shown here is derived from an EMBL/GenBank/DDBJ whole genome shotgun (WGS) entry which is preliminary data.</text>
</comment>
<accession>A0A8H5FZZ3</accession>
<reference evidence="1 2" key="1">
    <citation type="journal article" date="2020" name="ISME J.">
        <title>Uncovering the hidden diversity of litter-decomposition mechanisms in mushroom-forming fungi.</title>
        <authorList>
            <person name="Floudas D."/>
            <person name="Bentzer J."/>
            <person name="Ahren D."/>
            <person name="Johansson T."/>
            <person name="Persson P."/>
            <person name="Tunlid A."/>
        </authorList>
    </citation>
    <scope>NUCLEOTIDE SEQUENCE [LARGE SCALE GENOMIC DNA]</scope>
    <source>
        <strain evidence="1 2">CBS 146.42</strain>
    </source>
</reference>